<proteinExistence type="predicted"/>
<name>A0ABR0M4M4_9PEZI</name>
<feature type="non-terminal residue" evidence="3">
    <location>
        <position position="1"/>
    </location>
</feature>
<evidence type="ECO:0000256" key="1">
    <source>
        <dbReference type="SAM" id="MobiDB-lite"/>
    </source>
</evidence>
<organism evidence="3 4">
    <name type="scientific">Cryomyces antarcticus</name>
    <dbReference type="NCBI Taxonomy" id="329879"/>
    <lineage>
        <taxon>Eukaryota</taxon>
        <taxon>Fungi</taxon>
        <taxon>Dikarya</taxon>
        <taxon>Ascomycota</taxon>
        <taxon>Pezizomycotina</taxon>
        <taxon>Dothideomycetes</taxon>
        <taxon>Dothideomycetes incertae sedis</taxon>
        <taxon>Cryomyces</taxon>
    </lineage>
</organism>
<dbReference type="Proteomes" id="UP001357485">
    <property type="component" value="Unassembled WGS sequence"/>
</dbReference>
<reference evidence="3 4" key="1">
    <citation type="submission" date="2023-08" db="EMBL/GenBank/DDBJ databases">
        <title>Black Yeasts Isolated from many extreme environments.</title>
        <authorList>
            <person name="Coleine C."/>
            <person name="Stajich J.E."/>
            <person name="Selbmann L."/>
        </authorList>
    </citation>
    <scope>NUCLEOTIDE SEQUENCE [LARGE SCALE GENOMIC DNA]</scope>
    <source>
        <strain evidence="3 4">CCFEE 536</strain>
    </source>
</reference>
<protein>
    <submittedName>
        <fullName evidence="3">Uncharacterized protein</fullName>
    </submittedName>
</protein>
<feature type="region of interest" description="Disordered" evidence="1">
    <location>
        <begin position="56"/>
        <end position="81"/>
    </location>
</feature>
<dbReference type="EMBL" id="JAVRRA010001356">
    <property type="protein sequence ID" value="KAK5280551.1"/>
    <property type="molecule type" value="Genomic_DNA"/>
</dbReference>
<keyword evidence="4" id="KW-1185">Reference proteome</keyword>
<comment type="caution">
    <text evidence="3">The sequence shown here is derived from an EMBL/GenBank/DDBJ whole genome shotgun (WGS) entry which is preliminary data.</text>
</comment>
<gene>
    <name evidence="3" type="ORF">LTR16_006850</name>
</gene>
<evidence type="ECO:0000313" key="3">
    <source>
        <dbReference type="EMBL" id="KAK5280551.1"/>
    </source>
</evidence>
<keyword evidence="2" id="KW-0472">Membrane</keyword>
<sequence>FLPEVAGALGVGAVLIIGILLSLVAGGSTAAPSKQQMKDAAQKAKDAAVDAKDKVAESVSTGVEKTQAEVNRRSTRSTNAQ</sequence>
<evidence type="ECO:0000256" key="2">
    <source>
        <dbReference type="SAM" id="Phobius"/>
    </source>
</evidence>
<accession>A0ABR0M4M4</accession>
<feature type="transmembrane region" description="Helical" evidence="2">
    <location>
        <begin position="6"/>
        <end position="28"/>
    </location>
</feature>
<keyword evidence="2" id="KW-0812">Transmembrane</keyword>
<evidence type="ECO:0000313" key="4">
    <source>
        <dbReference type="Proteomes" id="UP001357485"/>
    </source>
</evidence>
<keyword evidence="2" id="KW-1133">Transmembrane helix</keyword>